<dbReference type="PANTHER" id="PTHR34298:SF2">
    <property type="entry name" value="SEGREGATION AND CONDENSATION PROTEIN B"/>
    <property type="match status" value="1"/>
</dbReference>
<evidence type="ECO:0000256" key="3">
    <source>
        <dbReference type="ARBA" id="ARBA00022829"/>
    </source>
</evidence>
<sequence length="501" mass="52522">MTDSHDPTADALDSVSTTETQADQHDEAESESAAADERAADDAAQVPATDERAADDAAQVPATDERAADDAAQVPATDSGADPTEESGADGADYLGSDEDTEPAAAGDSSADPDGDPVQVPATDSGADPAEELLLQLEEEPAAGEVVIDDVTMRRALEAILMVTDEPLPALVLARAVGRPVGDVTGALKELAGEYTEQGRGFDLREVGGGWRYYTRPAEAQYVEKFVLDGQQARLTQAALETLAVVAYKQPVSRARVSAIRGVNVDGVMRTLISRGLVEDAGADTESQATLYRTSSYFLERMGMQSLDDLPELAPYLPEMDDMEEELAAQSTATAEDLGTEGTGTPDAATPPEAVGTPGPAEAVTSDVGAAGIDGDLSTTGDPQLDLEHEEPELEPAEELEAGGDTELDQEEADPAEIPETGGDSEDGTGDDAADDSDDDGVEIVVPEDDDDDDDEDDLVDDDSDDEDDDHLESAEELTEERTAGDVGDTEPAQYRVRSDD</sequence>
<dbReference type="InterPro" id="IPR036388">
    <property type="entry name" value="WH-like_DNA-bd_sf"/>
</dbReference>
<keyword evidence="1" id="KW-0963">Cytoplasm</keyword>
<keyword evidence="7" id="KW-1185">Reference proteome</keyword>
<dbReference type="AlphaFoldDB" id="A0A7W9MV52"/>
<accession>A0A7W9MV52</accession>
<dbReference type="NCBIfam" id="TIGR00281">
    <property type="entry name" value="SMC-Scp complex subunit ScpB"/>
    <property type="match status" value="1"/>
</dbReference>
<dbReference type="GO" id="GO:0051301">
    <property type="term" value="P:cell division"/>
    <property type="evidence" value="ECO:0007669"/>
    <property type="project" value="UniProtKB-KW"/>
</dbReference>
<evidence type="ECO:0000313" key="7">
    <source>
        <dbReference type="Proteomes" id="UP000549971"/>
    </source>
</evidence>
<dbReference type="EMBL" id="JACHMY010000001">
    <property type="protein sequence ID" value="MBB5836912.1"/>
    <property type="molecule type" value="Genomic_DNA"/>
</dbReference>
<keyword evidence="2" id="KW-0132">Cell division</keyword>
<dbReference type="SUPFAM" id="SSF46785">
    <property type="entry name" value="Winged helix' DNA-binding domain"/>
    <property type="match status" value="2"/>
</dbReference>
<dbReference type="Pfam" id="PF04079">
    <property type="entry name" value="SMC_ScpB"/>
    <property type="match status" value="1"/>
</dbReference>
<dbReference type="InterPro" id="IPR036390">
    <property type="entry name" value="WH_DNA-bd_sf"/>
</dbReference>
<evidence type="ECO:0000256" key="2">
    <source>
        <dbReference type="ARBA" id="ARBA00022618"/>
    </source>
</evidence>
<evidence type="ECO:0000256" key="1">
    <source>
        <dbReference type="ARBA" id="ARBA00022490"/>
    </source>
</evidence>
<keyword evidence="4" id="KW-0131">Cell cycle</keyword>
<feature type="region of interest" description="Disordered" evidence="5">
    <location>
        <begin position="327"/>
        <end position="501"/>
    </location>
</feature>
<evidence type="ECO:0000256" key="5">
    <source>
        <dbReference type="SAM" id="MobiDB-lite"/>
    </source>
</evidence>
<comment type="caution">
    <text evidence="6">The sequence shown here is derived from an EMBL/GenBank/DDBJ whole genome shotgun (WGS) entry which is preliminary data.</text>
</comment>
<protein>
    <submittedName>
        <fullName evidence="6">Segregation and condensation protein B</fullName>
    </submittedName>
</protein>
<feature type="compositionally biased region" description="Low complexity" evidence="5">
    <location>
        <begin position="103"/>
        <end position="112"/>
    </location>
</feature>
<dbReference type="GO" id="GO:0051304">
    <property type="term" value="P:chromosome separation"/>
    <property type="evidence" value="ECO:0007669"/>
    <property type="project" value="InterPro"/>
</dbReference>
<dbReference type="Gene3D" id="1.10.10.10">
    <property type="entry name" value="Winged helix-like DNA-binding domain superfamily/Winged helix DNA-binding domain"/>
    <property type="match status" value="2"/>
</dbReference>
<dbReference type="Proteomes" id="UP000549971">
    <property type="component" value="Unassembled WGS sequence"/>
</dbReference>
<keyword evidence="3" id="KW-0159">Chromosome partition</keyword>
<dbReference type="PANTHER" id="PTHR34298">
    <property type="entry name" value="SEGREGATION AND CONDENSATION PROTEIN B"/>
    <property type="match status" value="1"/>
</dbReference>
<gene>
    <name evidence="6" type="ORF">HDA39_003646</name>
</gene>
<proteinExistence type="predicted"/>
<dbReference type="InterPro" id="IPR005234">
    <property type="entry name" value="ScpB_csome_segregation"/>
</dbReference>
<feature type="compositionally biased region" description="Acidic residues" evidence="5">
    <location>
        <begin position="388"/>
        <end position="479"/>
    </location>
</feature>
<name>A0A7W9MV52_9ACTN</name>
<organism evidence="6 7">
    <name type="scientific">Kribbella italica</name>
    <dbReference type="NCBI Taxonomy" id="1540520"/>
    <lineage>
        <taxon>Bacteria</taxon>
        <taxon>Bacillati</taxon>
        <taxon>Actinomycetota</taxon>
        <taxon>Actinomycetes</taxon>
        <taxon>Propionibacteriales</taxon>
        <taxon>Kribbellaceae</taxon>
        <taxon>Kribbella</taxon>
    </lineage>
</organism>
<evidence type="ECO:0000256" key="4">
    <source>
        <dbReference type="ARBA" id="ARBA00023306"/>
    </source>
</evidence>
<feature type="region of interest" description="Disordered" evidence="5">
    <location>
        <begin position="1"/>
        <end position="126"/>
    </location>
</feature>
<evidence type="ECO:0000313" key="6">
    <source>
        <dbReference type="EMBL" id="MBB5836912.1"/>
    </source>
</evidence>
<reference evidence="6 7" key="1">
    <citation type="submission" date="2020-08" db="EMBL/GenBank/DDBJ databases">
        <title>Sequencing the genomes of 1000 actinobacteria strains.</title>
        <authorList>
            <person name="Klenk H.-P."/>
        </authorList>
    </citation>
    <scope>NUCLEOTIDE SEQUENCE [LARGE SCALE GENOMIC DNA]</scope>
    <source>
        <strain evidence="6 7">DSM 28967</strain>
    </source>
</reference>